<keyword evidence="3" id="KW-1185">Reference proteome</keyword>
<sequence length="607" mass="67918">MEALTLLAGNQLKERLAENERQRGATTDPSEVQLLNDERLAIFLQNEEFMRELSSNREFLEALELDSPSASKSSSHSSGKDDLEAFRERLRNMGKSESLDFRGQQARELLWGGSGRPDLHLLIEWNSKLRSVSPRVRHCEERTFFLQNGSGHKGTMSHGSAPSKDHLLLTSEPLMDDDELDYDRDDFPKGSHNPQCYTEPSMFPSRLAYIQQILSVPFCTEVTWTPHLLGDLKEVGNLNPSEGSSFLMECELEEAPRCSVLSSHDGVLGILLQMCRSAFHTPRLSTFPLGATEKVIFLYVIACVKILPLHGVEVLFLCVSPLLHVSPVYDGRYDVQRVINVWSQLGQPLPSEIENCYSRLVGRRRRKPEGGEGQKAVAEAGPSARKESSECLLRPDAVPKRAESIAVVTSFVEKGKDPLLPLPVAAVVLRSPGHPRVRHREGKEVRRMAWGLELVWSIAPTCPDAYTLPLAPSLVRLVGVRWCASRQKLGHLVEEGIGEEVKWNGLRAKAAQMPKSPEDFQNRGSGKSDRFQYDSKKVGFAYRNPRAFVAIGTAVVLGIVFSRPIYELFFRDLVEGRPPEGTKRRMNPLGIGVPFTNPMDYPKRTEG</sequence>
<organism evidence="2">
    <name type="scientific">Darwinula stevensoni</name>
    <dbReference type="NCBI Taxonomy" id="69355"/>
    <lineage>
        <taxon>Eukaryota</taxon>
        <taxon>Metazoa</taxon>
        <taxon>Ecdysozoa</taxon>
        <taxon>Arthropoda</taxon>
        <taxon>Crustacea</taxon>
        <taxon>Oligostraca</taxon>
        <taxon>Ostracoda</taxon>
        <taxon>Podocopa</taxon>
        <taxon>Podocopida</taxon>
        <taxon>Darwinulocopina</taxon>
        <taxon>Darwinuloidea</taxon>
        <taxon>Darwinulidae</taxon>
        <taxon>Darwinula</taxon>
    </lineage>
</organism>
<dbReference type="Proteomes" id="UP000677054">
    <property type="component" value="Unassembled WGS sequence"/>
</dbReference>
<dbReference type="EMBL" id="LR902613">
    <property type="protein sequence ID" value="CAD7250830.1"/>
    <property type="molecule type" value="Genomic_DNA"/>
</dbReference>
<evidence type="ECO:0000313" key="2">
    <source>
        <dbReference type="EMBL" id="CAD7250830.1"/>
    </source>
</evidence>
<dbReference type="OrthoDB" id="5794653at2759"/>
<evidence type="ECO:0000256" key="1">
    <source>
        <dbReference type="SAM" id="MobiDB-lite"/>
    </source>
</evidence>
<evidence type="ECO:0000313" key="3">
    <source>
        <dbReference type="Proteomes" id="UP000677054"/>
    </source>
</evidence>
<accession>A0A7R9FQ21</accession>
<dbReference type="AlphaFoldDB" id="A0A7R9FQ21"/>
<name>A0A7R9FQ21_9CRUS</name>
<dbReference type="EMBL" id="CAJPEV010003096">
    <property type="protein sequence ID" value="CAG0898911.1"/>
    <property type="molecule type" value="Genomic_DNA"/>
</dbReference>
<reference evidence="2" key="1">
    <citation type="submission" date="2020-11" db="EMBL/GenBank/DDBJ databases">
        <authorList>
            <person name="Tran Van P."/>
        </authorList>
    </citation>
    <scope>NUCLEOTIDE SEQUENCE</scope>
</reference>
<dbReference type="InterPro" id="IPR040192">
    <property type="entry name" value="CUEDC1"/>
</dbReference>
<protein>
    <submittedName>
        <fullName evidence="2">Uncharacterized protein</fullName>
    </submittedName>
</protein>
<feature type="region of interest" description="Disordered" evidence="1">
    <location>
        <begin position="364"/>
        <end position="390"/>
    </location>
</feature>
<dbReference type="PANTHER" id="PTHR13467">
    <property type="entry name" value="CUE DOMAIN CONTAINING PROTEIN 1"/>
    <property type="match status" value="1"/>
</dbReference>
<gene>
    <name evidence="2" type="ORF">DSTB1V02_LOCUS10599</name>
</gene>
<proteinExistence type="predicted"/>
<dbReference type="PANTHER" id="PTHR13467:SF3">
    <property type="entry name" value="CUE DOMAIN-CONTAINING PROTEIN 1"/>
    <property type="match status" value="1"/>
</dbReference>